<dbReference type="Proteomes" id="UP000248259">
    <property type="component" value="Unassembled WGS sequence"/>
</dbReference>
<dbReference type="OrthoDB" id="272411at2"/>
<protein>
    <recommendedName>
        <fullName evidence="3">Tox-PAAR-like domain-containing protein</fullName>
    </recommendedName>
</protein>
<name>A0A323V1I2_9RHOO</name>
<sequence length="362" mass="39074">MPVTINVNGLTLAHKGSQGWVHNTLPDVCKTPSKGKPIPYQNEAYSKDLAKGTTSVFADGGNMIANLGSEFAVSVFDEPGSMGGILSGTHMAEADWITHSFDVFFEGKPACRLTDKMFMNHRNTVSLCGEQQGFLSESEFHDWLCTMACECWNAHKTDGPEPLSKGQTFQNCLNKKIEAECYDNGYPKDDANVWREVPFDRGSGWDMIESGTHQGKPTANVIRGNSRRPDLVQFGKDGMSKIFDVKFPTDPTGNGKLGGEREREYREIAEKHTGDPENFKEFNIADECGGCGDPNLQEATELAPVDVTAKAEASAGDYALLVGLGLATIALALIPFDGPLGEGAAGAGFLGQAARMGIKFGF</sequence>
<keyword evidence="2" id="KW-1185">Reference proteome</keyword>
<dbReference type="AlphaFoldDB" id="A0A323V1I2"/>
<evidence type="ECO:0008006" key="3">
    <source>
        <dbReference type="Google" id="ProtNLM"/>
    </source>
</evidence>
<organism evidence="1 2">
    <name type="scientific">Parazoarcus communis SWub3 = DSM 12120</name>
    <dbReference type="NCBI Taxonomy" id="1121029"/>
    <lineage>
        <taxon>Bacteria</taxon>
        <taxon>Pseudomonadati</taxon>
        <taxon>Pseudomonadota</taxon>
        <taxon>Betaproteobacteria</taxon>
        <taxon>Rhodocyclales</taxon>
        <taxon>Zoogloeaceae</taxon>
        <taxon>Parazoarcus</taxon>
    </lineage>
</organism>
<dbReference type="RefSeq" id="WP_110523285.1">
    <property type="nucleotide sequence ID" value="NZ_QKOE01000002.1"/>
</dbReference>
<evidence type="ECO:0000313" key="2">
    <source>
        <dbReference type="Proteomes" id="UP000248259"/>
    </source>
</evidence>
<dbReference type="Pfam" id="PF13665">
    <property type="entry name" value="Tox-PAAR-like"/>
    <property type="match status" value="1"/>
</dbReference>
<proteinExistence type="predicted"/>
<gene>
    <name evidence="1" type="ORF">DNK49_05355</name>
</gene>
<accession>A0A323V1I2</accession>
<comment type="caution">
    <text evidence="1">The sequence shown here is derived from an EMBL/GenBank/DDBJ whole genome shotgun (WGS) entry which is preliminary data.</text>
</comment>
<dbReference type="EMBL" id="QKOE01000002">
    <property type="protein sequence ID" value="PZA17943.1"/>
    <property type="molecule type" value="Genomic_DNA"/>
</dbReference>
<evidence type="ECO:0000313" key="1">
    <source>
        <dbReference type="EMBL" id="PZA17943.1"/>
    </source>
</evidence>
<reference evidence="1 2" key="1">
    <citation type="submission" date="2018-06" db="EMBL/GenBank/DDBJ databases">
        <title>Azoarcus communis strain SWub3 genome.</title>
        <authorList>
            <person name="Zorraquino Salvo V."/>
            <person name="Toubiana D."/>
            <person name="Blumwald E."/>
        </authorList>
    </citation>
    <scope>NUCLEOTIDE SEQUENCE [LARGE SCALE GENOMIC DNA]</scope>
    <source>
        <strain evidence="1 2">SWub3</strain>
    </source>
</reference>